<protein>
    <submittedName>
        <fullName evidence="2">Uncharacterized protein</fullName>
    </submittedName>
</protein>
<dbReference type="Gramene" id="ONI28775">
    <property type="protein sequence ID" value="ONI28775"/>
    <property type="gene ID" value="PRUPE_1G160700"/>
</dbReference>
<name>A0A251R161_PRUPE</name>
<evidence type="ECO:0000313" key="2">
    <source>
        <dbReference type="EMBL" id="ONI28775.1"/>
    </source>
</evidence>
<proteinExistence type="predicted"/>
<accession>A0A251R161</accession>
<organism evidence="2 3">
    <name type="scientific">Prunus persica</name>
    <name type="common">Peach</name>
    <name type="synonym">Amygdalus persica</name>
    <dbReference type="NCBI Taxonomy" id="3760"/>
    <lineage>
        <taxon>Eukaryota</taxon>
        <taxon>Viridiplantae</taxon>
        <taxon>Streptophyta</taxon>
        <taxon>Embryophyta</taxon>
        <taxon>Tracheophyta</taxon>
        <taxon>Spermatophyta</taxon>
        <taxon>Magnoliopsida</taxon>
        <taxon>eudicotyledons</taxon>
        <taxon>Gunneridae</taxon>
        <taxon>Pentapetalae</taxon>
        <taxon>rosids</taxon>
        <taxon>fabids</taxon>
        <taxon>Rosales</taxon>
        <taxon>Rosaceae</taxon>
        <taxon>Amygdaloideae</taxon>
        <taxon>Amygdaleae</taxon>
        <taxon>Prunus</taxon>
    </lineage>
</organism>
<gene>
    <name evidence="2" type="ORF">PRUPE_1G160700</name>
</gene>
<reference evidence="2 3" key="1">
    <citation type="journal article" date="2013" name="Nat. Genet.">
        <title>The high-quality draft genome of peach (Prunus persica) identifies unique patterns of genetic diversity, domestication and genome evolution.</title>
        <authorList>
            <consortium name="International Peach Genome Initiative"/>
            <person name="Verde I."/>
            <person name="Abbott A.G."/>
            <person name="Scalabrin S."/>
            <person name="Jung S."/>
            <person name="Shu S."/>
            <person name="Marroni F."/>
            <person name="Zhebentyayeva T."/>
            <person name="Dettori M.T."/>
            <person name="Grimwood J."/>
            <person name="Cattonaro F."/>
            <person name="Zuccolo A."/>
            <person name="Rossini L."/>
            <person name="Jenkins J."/>
            <person name="Vendramin E."/>
            <person name="Meisel L.A."/>
            <person name="Decroocq V."/>
            <person name="Sosinski B."/>
            <person name="Prochnik S."/>
            <person name="Mitros T."/>
            <person name="Policriti A."/>
            <person name="Cipriani G."/>
            <person name="Dondini L."/>
            <person name="Ficklin S."/>
            <person name="Goodstein D.M."/>
            <person name="Xuan P."/>
            <person name="Del Fabbro C."/>
            <person name="Aramini V."/>
            <person name="Copetti D."/>
            <person name="Gonzalez S."/>
            <person name="Horner D.S."/>
            <person name="Falchi R."/>
            <person name="Lucas S."/>
            <person name="Mica E."/>
            <person name="Maldonado J."/>
            <person name="Lazzari B."/>
            <person name="Bielenberg D."/>
            <person name="Pirona R."/>
            <person name="Miculan M."/>
            <person name="Barakat A."/>
            <person name="Testolin R."/>
            <person name="Stella A."/>
            <person name="Tartarini S."/>
            <person name="Tonutti P."/>
            <person name="Arus P."/>
            <person name="Orellana A."/>
            <person name="Wells C."/>
            <person name="Main D."/>
            <person name="Vizzotto G."/>
            <person name="Silva H."/>
            <person name="Salamini F."/>
            <person name="Schmutz J."/>
            <person name="Morgante M."/>
            <person name="Rokhsar D.S."/>
        </authorList>
    </citation>
    <scope>NUCLEOTIDE SEQUENCE [LARGE SCALE GENOMIC DNA]</scope>
    <source>
        <strain evidence="3">cv. Nemared</strain>
    </source>
</reference>
<keyword evidence="3" id="KW-1185">Reference proteome</keyword>
<sequence length="67" mass="7849">MILPTTKPRNHKRSKSQLPSPLRHVQPKKIKPQASHQNKIQSYNRTHIHRAKDHELKQSGFGLSFLF</sequence>
<feature type="compositionally biased region" description="Polar residues" evidence="1">
    <location>
        <begin position="34"/>
        <end position="45"/>
    </location>
</feature>
<dbReference type="Proteomes" id="UP000006882">
    <property type="component" value="Chromosome G1"/>
</dbReference>
<dbReference type="EMBL" id="CM007651">
    <property type="protein sequence ID" value="ONI28775.1"/>
    <property type="molecule type" value="Genomic_DNA"/>
</dbReference>
<dbReference type="AlphaFoldDB" id="A0A251R161"/>
<evidence type="ECO:0000256" key="1">
    <source>
        <dbReference type="SAM" id="MobiDB-lite"/>
    </source>
</evidence>
<evidence type="ECO:0000313" key="3">
    <source>
        <dbReference type="Proteomes" id="UP000006882"/>
    </source>
</evidence>
<feature type="region of interest" description="Disordered" evidence="1">
    <location>
        <begin position="1"/>
        <end position="53"/>
    </location>
</feature>